<evidence type="ECO:0000313" key="1">
    <source>
        <dbReference type="EMBL" id="MFC5657874.1"/>
    </source>
</evidence>
<evidence type="ECO:0000313" key="2">
    <source>
        <dbReference type="Proteomes" id="UP001596065"/>
    </source>
</evidence>
<dbReference type="EMBL" id="JBHSOE010000035">
    <property type="protein sequence ID" value="MFC5657874.1"/>
    <property type="molecule type" value="Genomic_DNA"/>
</dbReference>
<comment type="caution">
    <text evidence="1">The sequence shown here is derived from an EMBL/GenBank/DDBJ whole genome shotgun (WGS) entry which is preliminary data.</text>
</comment>
<reference evidence="2" key="1">
    <citation type="journal article" date="2019" name="Int. J. Syst. Evol. Microbiol.">
        <title>The Global Catalogue of Microorganisms (GCM) 10K type strain sequencing project: providing services to taxonomists for standard genome sequencing and annotation.</title>
        <authorList>
            <consortium name="The Broad Institute Genomics Platform"/>
            <consortium name="The Broad Institute Genome Sequencing Center for Infectious Disease"/>
            <person name="Wu L."/>
            <person name="Ma J."/>
        </authorList>
    </citation>
    <scope>NUCLEOTIDE SEQUENCE [LARGE SCALE GENOMIC DNA]</scope>
    <source>
        <strain evidence="2">KCTC 5701</strain>
    </source>
</reference>
<dbReference type="RefSeq" id="WP_344351740.1">
    <property type="nucleotide sequence ID" value="NZ_BAAASM010000053.1"/>
</dbReference>
<organism evidence="1 2">
    <name type="scientific">Streptomyces nogalater</name>
    <dbReference type="NCBI Taxonomy" id="38314"/>
    <lineage>
        <taxon>Bacteria</taxon>
        <taxon>Bacillati</taxon>
        <taxon>Actinomycetota</taxon>
        <taxon>Actinomycetes</taxon>
        <taxon>Kitasatosporales</taxon>
        <taxon>Streptomycetaceae</taxon>
        <taxon>Streptomyces</taxon>
    </lineage>
</organism>
<gene>
    <name evidence="1" type="ORF">ACFP3J_20570</name>
</gene>
<keyword evidence="2" id="KW-1185">Reference proteome</keyword>
<name>A0ABW0WM58_STRNO</name>
<proteinExistence type="predicted"/>
<accession>A0ABW0WM58</accession>
<dbReference type="Proteomes" id="UP001596065">
    <property type="component" value="Unassembled WGS sequence"/>
</dbReference>
<protein>
    <submittedName>
        <fullName evidence="1">Uncharacterized protein</fullName>
    </submittedName>
</protein>
<sequence length="174" mass="19086">MNMQEAGVHAEQMLDAMVKVIHPPVEAAPGPSSEAICPDFKNDSTGTGQVTRRRYVMTIISSERRGNFLGVVERYWKKLGYTITSVRDHKEMPAVFATAPNGFRVSLEFGYAGQASFDVVSPCVAESKVTEPSRKPLDPRAVKSDGLPYIHSDFWSRNAPVPPSPSPSVSHHDS</sequence>